<dbReference type="Gene3D" id="1.10.472.80">
    <property type="entry name" value="Ypt/Rab-GAP domain of gyp1p, domain 3"/>
    <property type="match status" value="1"/>
</dbReference>
<dbReference type="InterPro" id="IPR035969">
    <property type="entry name" value="Rab-GAP_TBC_sf"/>
</dbReference>
<comment type="caution">
    <text evidence="6">The sequence shown here is derived from an EMBL/GenBank/DDBJ whole genome shotgun (WGS) entry which is preliminary data.</text>
</comment>
<dbReference type="EMBL" id="VBQZ03000002">
    <property type="protein sequence ID" value="MXQ79702.1"/>
    <property type="molecule type" value="Genomic_DNA"/>
</dbReference>
<organism evidence="6 7">
    <name type="scientific">Bos mutus</name>
    <name type="common">wild yak</name>
    <dbReference type="NCBI Taxonomy" id="72004"/>
    <lineage>
        <taxon>Eukaryota</taxon>
        <taxon>Metazoa</taxon>
        <taxon>Chordata</taxon>
        <taxon>Craniata</taxon>
        <taxon>Vertebrata</taxon>
        <taxon>Euteleostomi</taxon>
        <taxon>Mammalia</taxon>
        <taxon>Eutheria</taxon>
        <taxon>Laurasiatheria</taxon>
        <taxon>Artiodactyla</taxon>
        <taxon>Ruminantia</taxon>
        <taxon>Pecora</taxon>
        <taxon>Bovidae</taxon>
        <taxon>Bovinae</taxon>
        <taxon>Bos</taxon>
    </lineage>
</organism>
<keyword evidence="2 3" id="KW-0175">Coiled coil</keyword>
<dbReference type="SUPFAM" id="SSF47923">
    <property type="entry name" value="Ypt/Rab-GAP domain of gyp1p"/>
    <property type="match status" value="2"/>
</dbReference>
<dbReference type="Proteomes" id="UP000322234">
    <property type="component" value="Unassembled WGS sequence"/>
</dbReference>
<dbReference type="GO" id="GO:0031267">
    <property type="term" value="F:small GTPase binding"/>
    <property type="evidence" value="ECO:0007669"/>
    <property type="project" value="UniProtKB-ARBA"/>
</dbReference>
<feature type="compositionally biased region" description="Low complexity" evidence="4">
    <location>
        <begin position="92"/>
        <end position="112"/>
    </location>
</feature>
<evidence type="ECO:0000313" key="6">
    <source>
        <dbReference type="EMBL" id="MXQ79702.1"/>
    </source>
</evidence>
<evidence type="ECO:0000256" key="1">
    <source>
        <dbReference type="ARBA" id="ARBA00022553"/>
    </source>
</evidence>
<proteinExistence type="predicted"/>
<feature type="region of interest" description="Disordered" evidence="4">
    <location>
        <begin position="42"/>
        <end position="69"/>
    </location>
</feature>
<keyword evidence="7" id="KW-1185">Reference proteome</keyword>
<feature type="region of interest" description="Disordered" evidence="4">
    <location>
        <begin position="87"/>
        <end position="112"/>
    </location>
</feature>
<dbReference type="FunFam" id="1.10.8.270:FF:000003">
    <property type="entry name" value="Ecotropic viral integration site 5"/>
    <property type="match status" value="1"/>
</dbReference>
<dbReference type="GO" id="GO:0005096">
    <property type="term" value="F:GTPase activator activity"/>
    <property type="evidence" value="ECO:0007669"/>
    <property type="project" value="TreeGrafter"/>
</dbReference>
<feature type="domain" description="Rab-GAP TBC" evidence="5">
    <location>
        <begin position="152"/>
        <end position="337"/>
    </location>
</feature>
<feature type="coiled-coil region" evidence="3">
    <location>
        <begin position="626"/>
        <end position="674"/>
    </location>
</feature>
<dbReference type="Gene3D" id="1.10.10.750">
    <property type="entry name" value="Ypt/Rab-GAP domain of gyp1p, domain 1"/>
    <property type="match status" value="1"/>
</dbReference>
<dbReference type="AlphaFoldDB" id="A0A6B0QRP4"/>
<evidence type="ECO:0000256" key="4">
    <source>
        <dbReference type="SAM" id="MobiDB-lite"/>
    </source>
</evidence>
<feature type="coiled-coil region" evidence="3">
    <location>
        <begin position="411"/>
        <end position="494"/>
    </location>
</feature>
<feature type="compositionally biased region" description="Basic and acidic residues" evidence="4">
    <location>
        <begin position="835"/>
        <end position="850"/>
    </location>
</feature>
<dbReference type="Pfam" id="PF00566">
    <property type="entry name" value="RabGAP-TBC"/>
    <property type="match status" value="1"/>
</dbReference>
<evidence type="ECO:0000256" key="3">
    <source>
        <dbReference type="SAM" id="Coils"/>
    </source>
</evidence>
<feature type="coiled-coil region" evidence="3">
    <location>
        <begin position="736"/>
        <end position="763"/>
    </location>
</feature>
<dbReference type="FunFam" id="1.10.472.80:FF:000002">
    <property type="entry name" value="Ecotropic viral integration site 5"/>
    <property type="match status" value="1"/>
</dbReference>
<reference evidence="6" key="1">
    <citation type="submission" date="2019-10" db="EMBL/GenBank/DDBJ databases">
        <title>The sequence and de novo assembly of the wild yak genome.</title>
        <authorList>
            <person name="Liu Y."/>
        </authorList>
    </citation>
    <scope>NUCLEOTIDE SEQUENCE [LARGE SCALE GENOMIC DNA]</scope>
    <source>
        <strain evidence="6">WY2019</strain>
    </source>
</reference>
<dbReference type="PANTHER" id="PTHR47219">
    <property type="entry name" value="RAB GTPASE-ACTIVATING PROTEIN 1-LIKE"/>
    <property type="match status" value="1"/>
</dbReference>
<dbReference type="Gene3D" id="1.10.8.270">
    <property type="entry name" value="putative rabgap domain of human tbc1 domain family member 14 like domains"/>
    <property type="match status" value="1"/>
</dbReference>
<evidence type="ECO:0000256" key="2">
    <source>
        <dbReference type="ARBA" id="ARBA00023054"/>
    </source>
</evidence>
<dbReference type="InterPro" id="IPR050302">
    <property type="entry name" value="Rab_GAP_TBC_domain"/>
</dbReference>
<sequence length="859" mass="98930">MEFPKAVATDKVAEKLSSTLSWVKNTVSHTVSQMASQVASPSASLHTTSSSTTLSTPALSPSSPSQLSPDDLELLAKLEEQNRLLETDSKSLRSVNGSRRNSGSSLVSSSSASSNLSHLEEDSWILWGRVVNEWEDVRKKKEKQVKELVRKGIPHHFRAIVWQLLCSAQSMPIKDQYSELLKMTSPCEKLIRRDIARTYPEHNFFKEKDSLGQEVLFNVMKAYSLVDREVGYCQGSAFIVGLLLMQMPEEEAFCVFVKLMQDYRLRELFKPSMAELGLCMYQFECMIQEHLPELFVHFQSQSFHTSMYASSWFLTIFLTTFPLPIATRIFDIFMSEGLEIVFRVGLALLQMNQAELMQLDMEGMLQHFQKVIPHQFDGGPDKLIQAAYQVKYNSKKMKKLEKEYTTIKTKEMEEQVEIKRLRTENRLLKQRIETLEKESASLADRLIQGQVTRAQEAEENYLIKRELATIKQQSDEASAKLEQAENTIRKLQHQQQWVRSLVVPVDRYVSKIKKILVYNERAKRADRSSQNELKLLKIVKCKKRIFRNNSFPDENNIARLQEELIAVKLREAEAIMGLKELRQQVKDLEEHWQRHLARTTGRWKDPPKKNAMIELQDELMTIRLREAETQAEIKEIKQRMMEMETQNQINSNHLRRAEQEVINLQEKVQYLSAQNKGLLTQLSEAKRKQAEIECKVNISTSKFMFYTGCENCLLILLCYIVTKQKEEGKLQGQLNKSDSNQYIRELKDQIAELNHELRCLKGQRGFSSQPPFDGIHIVNHLIGDDESFHSSDEEFIDNSLQESGIGFPLHRKSGPMSLDPTLADGSESEAEDSVLETRDGSRVAQKEQPLRRASYSTTV</sequence>
<keyword evidence="1" id="KW-0597">Phosphoprotein</keyword>
<dbReference type="PANTHER" id="PTHR47219:SF11">
    <property type="entry name" value="EVI5-LIKE PROTEIN ISOFORM X1"/>
    <property type="match status" value="1"/>
</dbReference>
<dbReference type="FunFam" id="1.10.10.750:FF:000002">
    <property type="entry name" value="Ecotropic viral integration site 5"/>
    <property type="match status" value="1"/>
</dbReference>
<protein>
    <recommendedName>
        <fullName evidence="5">Rab-GAP TBC domain-containing protein</fullName>
    </recommendedName>
</protein>
<feature type="coiled-coil region" evidence="3">
    <location>
        <begin position="571"/>
        <end position="598"/>
    </location>
</feature>
<feature type="region of interest" description="Disordered" evidence="4">
    <location>
        <begin position="806"/>
        <end position="859"/>
    </location>
</feature>
<dbReference type="InterPro" id="IPR000195">
    <property type="entry name" value="Rab-GAP-TBC_dom"/>
</dbReference>
<dbReference type="PROSITE" id="PS50086">
    <property type="entry name" value="TBC_RABGAP"/>
    <property type="match status" value="1"/>
</dbReference>
<name>A0A6B0QRP4_9CETA</name>
<evidence type="ECO:0000313" key="7">
    <source>
        <dbReference type="Proteomes" id="UP000322234"/>
    </source>
</evidence>
<dbReference type="SMART" id="SM00164">
    <property type="entry name" value="TBC"/>
    <property type="match status" value="1"/>
</dbReference>
<evidence type="ECO:0000259" key="5">
    <source>
        <dbReference type="PROSITE" id="PS50086"/>
    </source>
</evidence>
<gene>
    <name evidence="6" type="ORF">E5288_WYG006945</name>
</gene>
<accession>A0A6B0QRP4</accession>